<dbReference type="InterPro" id="IPR020841">
    <property type="entry name" value="PKS_Beta-ketoAc_synthase_dom"/>
</dbReference>
<dbReference type="FunFam" id="3.10.129.110:FF:000001">
    <property type="entry name" value="Sterigmatocystin biosynthesis polyketide synthase"/>
    <property type="match status" value="1"/>
</dbReference>
<dbReference type="PANTHER" id="PTHR43775">
    <property type="entry name" value="FATTY ACID SYNTHASE"/>
    <property type="match status" value="1"/>
</dbReference>
<dbReference type="InterPro" id="IPR009081">
    <property type="entry name" value="PP-bd_ACP"/>
</dbReference>
<protein>
    <submittedName>
        <fullName evidence="9">Uncharacterized protein</fullName>
    </submittedName>
</protein>
<dbReference type="PROSITE" id="PS52019">
    <property type="entry name" value="PKS_MFAS_DH"/>
    <property type="match status" value="1"/>
</dbReference>
<dbReference type="Pfam" id="PF16073">
    <property type="entry name" value="SAT"/>
    <property type="match status" value="1"/>
</dbReference>
<dbReference type="InterPro" id="IPR018201">
    <property type="entry name" value="Ketoacyl_synth_AS"/>
</dbReference>
<dbReference type="InterPro" id="IPR016035">
    <property type="entry name" value="Acyl_Trfase/lysoPLipase"/>
</dbReference>
<evidence type="ECO:0000256" key="1">
    <source>
        <dbReference type="ARBA" id="ARBA00022450"/>
    </source>
</evidence>
<dbReference type="Proteomes" id="UP000177798">
    <property type="component" value="Chromosome 5"/>
</dbReference>
<dbReference type="Pfam" id="PF00975">
    <property type="entry name" value="Thioesterase"/>
    <property type="match status" value="1"/>
</dbReference>
<feature type="region of interest" description="Disordered" evidence="5">
    <location>
        <begin position="1755"/>
        <end position="1776"/>
    </location>
</feature>
<dbReference type="PROSITE" id="PS00606">
    <property type="entry name" value="KS3_1"/>
    <property type="match status" value="1"/>
</dbReference>
<feature type="region of interest" description="Disordered" evidence="5">
    <location>
        <begin position="1615"/>
        <end position="1640"/>
    </location>
</feature>
<dbReference type="Pfam" id="PF22621">
    <property type="entry name" value="CurL-like_PKS_C"/>
    <property type="match status" value="1"/>
</dbReference>
<keyword evidence="3" id="KW-0808">Transferase</keyword>
<dbReference type="InterPro" id="IPR032088">
    <property type="entry name" value="SAT"/>
</dbReference>
<dbReference type="SMART" id="SM00825">
    <property type="entry name" value="PKS_KS"/>
    <property type="match status" value="1"/>
</dbReference>
<organism evidence="9 10">
    <name type="scientific">Sclerotinia sclerotiorum (strain ATCC 18683 / 1980 / Ss-1)</name>
    <name type="common">White mold</name>
    <name type="synonym">Whetzelinia sclerotiorum</name>
    <dbReference type="NCBI Taxonomy" id="665079"/>
    <lineage>
        <taxon>Eukaryota</taxon>
        <taxon>Fungi</taxon>
        <taxon>Dikarya</taxon>
        <taxon>Ascomycota</taxon>
        <taxon>Pezizomycotina</taxon>
        <taxon>Leotiomycetes</taxon>
        <taxon>Helotiales</taxon>
        <taxon>Sclerotiniaceae</taxon>
        <taxon>Sclerotinia</taxon>
    </lineage>
</organism>
<dbReference type="PANTHER" id="PTHR43775:SF40">
    <property type="entry name" value="NORSOLORINIC ACID SYNTHASE STCA"/>
    <property type="match status" value="1"/>
</dbReference>
<dbReference type="InterPro" id="IPR042104">
    <property type="entry name" value="PKS_dehydratase_sf"/>
</dbReference>
<evidence type="ECO:0000259" key="8">
    <source>
        <dbReference type="PROSITE" id="PS52019"/>
    </source>
</evidence>
<dbReference type="SUPFAM" id="SSF52151">
    <property type="entry name" value="FabD/lysophospholipase-like"/>
    <property type="match status" value="1"/>
</dbReference>
<feature type="active site" description="Proton donor; for dehydratase activity" evidence="4">
    <location>
        <position position="1518"/>
    </location>
</feature>
<dbReference type="Gene3D" id="3.40.47.10">
    <property type="match status" value="1"/>
</dbReference>
<feature type="domain" description="PKS/mFAS DH" evidence="8">
    <location>
        <begin position="1297"/>
        <end position="1610"/>
    </location>
</feature>
<dbReference type="InterPro" id="IPR030918">
    <property type="entry name" value="PT_fungal_PKS"/>
</dbReference>
<dbReference type="EMBL" id="CP017818">
    <property type="protein sequence ID" value="APA10032.1"/>
    <property type="molecule type" value="Genomic_DNA"/>
</dbReference>
<dbReference type="PROSITE" id="PS52004">
    <property type="entry name" value="KS3_2"/>
    <property type="match status" value="1"/>
</dbReference>
<dbReference type="NCBIfam" id="TIGR04532">
    <property type="entry name" value="PT_fungal_PKS"/>
    <property type="match status" value="1"/>
</dbReference>
<dbReference type="InterPro" id="IPR036736">
    <property type="entry name" value="ACP-like_sf"/>
</dbReference>
<dbReference type="InterPro" id="IPR016036">
    <property type="entry name" value="Malonyl_transacylase_ACP-bd"/>
</dbReference>
<dbReference type="VEuPathDB" id="FungiDB:sscle_05g048020"/>
<dbReference type="Gene3D" id="3.30.70.3290">
    <property type="match status" value="1"/>
</dbReference>
<dbReference type="GO" id="GO:0004315">
    <property type="term" value="F:3-oxoacyl-[acyl-carrier-protein] synthase activity"/>
    <property type="evidence" value="ECO:0007669"/>
    <property type="project" value="InterPro"/>
</dbReference>
<accession>A0A1D9Q5G6</accession>
<evidence type="ECO:0000259" key="7">
    <source>
        <dbReference type="PROSITE" id="PS52004"/>
    </source>
</evidence>
<dbReference type="OrthoDB" id="329835at2759"/>
<evidence type="ECO:0000313" key="10">
    <source>
        <dbReference type="Proteomes" id="UP000177798"/>
    </source>
</evidence>
<dbReference type="Pfam" id="PF00109">
    <property type="entry name" value="ketoacyl-synt"/>
    <property type="match status" value="1"/>
</dbReference>
<dbReference type="Pfam" id="PF14765">
    <property type="entry name" value="PS-DH"/>
    <property type="match status" value="1"/>
</dbReference>
<gene>
    <name evidence="9" type="ORF">sscle_05g048020</name>
</gene>
<dbReference type="SUPFAM" id="SSF55048">
    <property type="entry name" value="Probable ACP-binding domain of malonyl-CoA ACP transacylase"/>
    <property type="match status" value="1"/>
</dbReference>
<dbReference type="SUPFAM" id="SSF53901">
    <property type="entry name" value="Thiolase-like"/>
    <property type="match status" value="1"/>
</dbReference>
<reference evidence="10" key="1">
    <citation type="journal article" date="2017" name="Genome Biol. Evol.">
        <title>The complete genome sequence of the phytopathogenic fungus Sclerotinia sclerotiorum reveals insights into the genome architecture of broad host range pathogens.</title>
        <authorList>
            <person name="Derbyshire M."/>
            <person name="Denton-Giles M."/>
            <person name="Hegedus D."/>
            <person name="Seifbarghy S."/>
            <person name="Rollins J."/>
            <person name="van Kan J."/>
            <person name="Seidl M.F."/>
            <person name="Faino L."/>
            <person name="Mbengue M."/>
            <person name="Navaud O."/>
            <person name="Raffaele S."/>
            <person name="Hammond-Kosack K."/>
            <person name="Heard S."/>
            <person name="Oliver R."/>
        </authorList>
    </citation>
    <scope>NUCLEOTIDE SEQUENCE [LARGE SCALE GENOMIC DNA]</scope>
    <source>
        <strain evidence="10">ATCC 18683 / 1980 / Ss-1</strain>
    </source>
</reference>
<feature type="region of interest" description="N-terminal hotdog fold" evidence="4">
    <location>
        <begin position="1297"/>
        <end position="1429"/>
    </location>
</feature>
<dbReference type="InterPro" id="IPR029058">
    <property type="entry name" value="AB_hydrolase_fold"/>
</dbReference>
<dbReference type="InterPro" id="IPR001227">
    <property type="entry name" value="Ac_transferase_dom_sf"/>
</dbReference>
<sequence>MDSGIELYIFGDQSQKVDEGLRTIICSDRDPIQDSFLAKAYEAIRSEIHALKPRVSIKFAGLLDLLALREDGFKSVPLDHALTVIYQISLFIRLCHKTGRYPQPSDSYLAGICTGTLAAAAISYSRSLSELVPVAVQTVIISFRAGLLAAEIGTQVALNDKTGASWAVIYPGLSVEKANSVIKDFSESHRIPLISQPYVSSSSSRGVTISSPPRILNAFRNHQDLSTYKGIELCVNAPYHAPHLYTQQDIESILDRKTGYCWPESSRSSIPVLSIATGEIILARNLRELLRNALVDIFLKPMQWDLLANTLSSVLQSPKDTKTLLIPIATDAGPGIKAVLKMKGNTNIEVAGHPLGPANYDRFDAGKHQTYSSAAGNLPRSKIAIIGMSGRFPSANDTAKFWDLLYKGLDVHEVVPPLRWDQKTHVDSSGTRKNTSATPYGCWLEEPGLFDARFFGMSPREAQQVDPAQRLALMTAYEALEQAGVVPDNTPSTKRDRVGVFYGVTSNDWMETNSAQDIDTYFIPGGNRAFIPGRINYCFKFSGPSYSVDTACSSSLAAIHIACNSLWQGDVDTAIAGGTNVITNPDFTSGLDRGHFLSRTGNCKTFDDSADGYCRGEGVATVVLKRLEDALADNDPIQGVILNVSTNHSAESNSITRPNVGAQKDMFQKVLSGAERQGVSYVEMHGTGTQTGDFAEMSSVLECFAPKVGQRSADQPLYLGSAKANVGHGEAAAGVTSLIKVLLMMRNNTIPPHCGIKTKINHRFPEDLFSRGVRITDKPIKWEKAHGRPRQVLVNNFSAAGGNTALLLADPPWRLADSKNDARIIHLVTISAKTASALKANAQSLLSFLTGTPASSISLSSLAYTTTARRIHHPHRIAITGIGIEDIAVKLSKAINSEVGKTRSISSPSIAFAFTGQGSSYIGMGKGIFDRISSFRADICLYDKLAQKQGFPSILPIISEDGDKTQIPDQSPTAVQLAITCLQMALVRLWASWGVNPSCVVGHSLGHYAALNAAGVLSAAETIYLVGMRGQELERACLPHTHLMLAVKSSIEILTPFLKEKEVEIACINGPSDIVLSGTRENIESLSKLLVSQKIMGTILKTPYAFHSSQMNSILEEFKQNAQGVAFHPPDIPIICPLSATVVRLPGVFGTEHLTDHCRKPVDLVGALSSATTDGTITDNTIFIEIGPHPTVSRMVKSILGSRSTVLTSLARSTWTWKTLTDTMSSLYMAGAEIQWKEFHSNFPSCQTVMELPAYQWDLKDYWIQYVNNWSLRKGDLIPELQAAQDEHLKILSTTIHEVISEDIGDQHGSIIVESDIHRSDLHPLVQGHKVNGIPLCTPSVYADIGLSIGRYLLKKYRPVMKDQQIDISNMVVEKALIAQEKGPQLLRTSVDIDWHQKSASCQFSSVDENKKTIVVHAKCNILFACRPDPQWLEDSGVEFESRIKQLEAGLATDQCYKFNKTMIYRMVDTLAEFDPAYRALSEVVLNSSSLEAGSKVDLNAVNNTDSTTFHTHPAYIDAFSQAAGFVMNANDSSDPTTEVFVNHGWGSFRLFEPLLPDRVYRTYVKMVKAQGSIWEGDVTILDGNRPVGRFEQIQLQGVPKRLLHSILLSASRQQSQKETSKYSRFEPSELDLDTPLTPPSSANGIVVTNNNIDSNPKQIEAKLDVMNKVLHEKYGKTMEIVAEETGIDIQELNDKTDFVSIGVDSLLSLIITSRLSEEVGFDTSSGFSLFDQFFTVGELKSGLARSMGLLPEKESPCLSSTGDAQSTAHSPRMTGTHLTTPLSFQETSPQPFLASDDLSAMHKSQIRQPSSVILQKAHTSINVRSLFLFPDGSGSAYSYANIPRVNDDLTIVALVSAYMRDPEEMKCSFDELVTGFLNEIKKRQPTGPYILGGWSSGGVFAYRAAQRLIAEGQRVENLVIIDSPEPKGMDRLPQRFYDHCSAIGIFGQIKTGGGPIPQPPKWLIPHFNATIDVLHEYWAEPLPLGLTPRTSIIWAGKCTLDGIKNPKLPPSADDTEGMKFLTDQRTDFSAGGWASLFPGTKVEVHVIEEANHFSMMNGEHAASLAKIIRSATSKPELFANS</sequence>
<dbReference type="InterPro" id="IPR050091">
    <property type="entry name" value="PKS_NRPS_Biosynth_Enz"/>
</dbReference>
<dbReference type="SUPFAM" id="SSF47336">
    <property type="entry name" value="ACP-like"/>
    <property type="match status" value="1"/>
</dbReference>
<dbReference type="InterPro" id="IPR014043">
    <property type="entry name" value="Acyl_transferase_dom"/>
</dbReference>
<evidence type="ECO:0000256" key="5">
    <source>
        <dbReference type="SAM" id="MobiDB-lite"/>
    </source>
</evidence>
<dbReference type="InterPro" id="IPR014030">
    <property type="entry name" value="Ketoacyl_synth_N"/>
</dbReference>
<dbReference type="SUPFAM" id="SSF53474">
    <property type="entry name" value="alpha/beta-Hydrolases"/>
    <property type="match status" value="1"/>
</dbReference>
<dbReference type="FunFam" id="3.40.47.10:FF:000031">
    <property type="entry name" value="Sterigmatocystin biosynthesis polyketide synthase"/>
    <property type="match status" value="1"/>
</dbReference>
<evidence type="ECO:0000256" key="2">
    <source>
        <dbReference type="ARBA" id="ARBA00022553"/>
    </source>
</evidence>
<feature type="compositionally biased region" description="Basic and acidic residues" evidence="5">
    <location>
        <begin position="1619"/>
        <end position="1628"/>
    </location>
</feature>
<dbReference type="InterPro" id="IPR049900">
    <property type="entry name" value="PKS_mFAS_DH"/>
</dbReference>
<dbReference type="CDD" id="cd00833">
    <property type="entry name" value="PKS"/>
    <property type="match status" value="1"/>
</dbReference>
<evidence type="ECO:0000259" key="6">
    <source>
        <dbReference type="PROSITE" id="PS50075"/>
    </source>
</evidence>
<dbReference type="SMART" id="SM00827">
    <property type="entry name" value="PKS_AT"/>
    <property type="match status" value="1"/>
</dbReference>
<proteinExistence type="predicted"/>
<dbReference type="InterPro" id="IPR001031">
    <property type="entry name" value="Thioesterase"/>
</dbReference>
<feature type="active site" description="Proton acceptor; for dehydratase activity" evidence="4">
    <location>
        <position position="1329"/>
    </location>
</feature>
<feature type="domain" description="Carrier" evidence="6">
    <location>
        <begin position="1669"/>
        <end position="1748"/>
    </location>
</feature>
<keyword evidence="2" id="KW-0597">Phosphoprotein</keyword>
<evidence type="ECO:0000256" key="3">
    <source>
        <dbReference type="ARBA" id="ARBA00022679"/>
    </source>
</evidence>
<dbReference type="Gene3D" id="3.40.366.10">
    <property type="entry name" value="Malonyl-Coenzyme A Acyl Carrier Protein, domain 2"/>
    <property type="match status" value="2"/>
</dbReference>
<keyword evidence="1" id="KW-0596">Phosphopantetheine</keyword>
<dbReference type="Gene3D" id="1.10.1200.10">
    <property type="entry name" value="ACP-like"/>
    <property type="match status" value="1"/>
</dbReference>
<dbReference type="Pfam" id="PF02801">
    <property type="entry name" value="Ketoacyl-synt_C"/>
    <property type="match status" value="1"/>
</dbReference>
<feature type="region of interest" description="C-terminal hotdog fold" evidence="4">
    <location>
        <begin position="1452"/>
        <end position="1610"/>
    </location>
</feature>
<feature type="domain" description="Ketosynthase family 3 (KS3)" evidence="7">
    <location>
        <begin position="380"/>
        <end position="810"/>
    </location>
</feature>
<evidence type="ECO:0000313" key="9">
    <source>
        <dbReference type="EMBL" id="APA10032.1"/>
    </source>
</evidence>
<evidence type="ECO:0000256" key="4">
    <source>
        <dbReference type="PROSITE-ProRule" id="PRU01363"/>
    </source>
</evidence>
<dbReference type="Gene3D" id="3.40.50.1820">
    <property type="entry name" value="alpha/beta hydrolase"/>
    <property type="match status" value="1"/>
</dbReference>
<feature type="compositionally biased region" description="Polar residues" evidence="5">
    <location>
        <begin position="1758"/>
        <end position="1770"/>
    </location>
</feature>
<dbReference type="PROSITE" id="PS50075">
    <property type="entry name" value="CARRIER"/>
    <property type="match status" value="1"/>
</dbReference>
<dbReference type="GO" id="GO:0006633">
    <property type="term" value="P:fatty acid biosynthetic process"/>
    <property type="evidence" value="ECO:0007669"/>
    <property type="project" value="InterPro"/>
</dbReference>
<dbReference type="Pfam" id="PF00550">
    <property type="entry name" value="PP-binding"/>
    <property type="match status" value="1"/>
</dbReference>
<dbReference type="InterPro" id="IPR016039">
    <property type="entry name" value="Thiolase-like"/>
</dbReference>
<dbReference type="Pfam" id="PF00698">
    <property type="entry name" value="Acyl_transf_1"/>
    <property type="match status" value="1"/>
</dbReference>
<dbReference type="InterPro" id="IPR014031">
    <property type="entry name" value="Ketoacyl_synth_C"/>
</dbReference>
<dbReference type="Gene3D" id="3.10.129.110">
    <property type="entry name" value="Polyketide synthase dehydratase"/>
    <property type="match status" value="1"/>
</dbReference>
<name>A0A1D9Q5G6_SCLS1</name>
<dbReference type="InterPro" id="IPR049551">
    <property type="entry name" value="PKS_DH_C"/>
</dbReference>